<evidence type="ECO:0008006" key="3">
    <source>
        <dbReference type="Google" id="ProtNLM"/>
    </source>
</evidence>
<comment type="caution">
    <text evidence="1">The sequence shown here is derived from an EMBL/GenBank/DDBJ whole genome shotgun (WGS) entry which is preliminary data.</text>
</comment>
<dbReference type="Proteomes" id="UP001604277">
    <property type="component" value="Unassembled WGS sequence"/>
</dbReference>
<evidence type="ECO:0000313" key="1">
    <source>
        <dbReference type="EMBL" id="KAL2556544.1"/>
    </source>
</evidence>
<keyword evidence="2" id="KW-1185">Reference proteome</keyword>
<protein>
    <recommendedName>
        <fullName evidence="3">Ribosomal protein L14</fullName>
    </recommendedName>
</protein>
<dbReference type="EMBL" id="JBFOLJ010000001">
    <property type="protein sequence ID" value="KAL2556544.1"/>
    <property type="molecule type" value="Genomic_DNA"/>
</dbReference>
<gene>
    <name evidence="1" type="ORF">Fot_01283</name>
</gene>
<sequence length="125" mass="14093">MCGELIVLPGKLVKLNPGGWKASVVCAREIRSFSRRTIRGVLLVNISDAKVPQSLFSLEVQGLVANIISRATTINHHTALKHLYSRRSITIMHQSIHSHYNHILSSQNENIKMELQFLEVYGKFS</sequence>
<accession>A0ABD1X3J5</accession>
<dbReference type="AlphaFoldDB" id="A0ABD1X3J5"/>
<reference evidence="2" key="1">
    <citation type="submission" date="2024-07" db="EMBL/GenBank/DDBJ databases">
        <title>Two chromosome-level genome assemblies of Korean endemic species Abeliophyllum distichum and Forsythia ovata (Oleaceae).</title>
        <authorList>
            <person name="Jang H."/>
        </authorList>
    </citation>
    <scope>NUCLEOTIDE SEQUENCE [LARGE SCALE GENOMIC DNA]</scope>
</reference>
<evidence type="ECO:0000313" key="2">
    <source>
        <dbReference type="Proteomes" id="UP001604277"/>
    </source>
</evidence>
<name>A0ABD1X3J5_9LAMI</name>
<organism evidence="1 2">
    <name type="scientific">Forsythia ovata</name>
    <dbReference type="NCBI Taxonomy" id="205694"/>
    <lineage>
        <taxon>Eukaryota</taxon>
        <taxon>Viridiplantae</taxon>
        <taxon>Streptophyta</taxon>
        <taxon>Embryophyta</taxon>
        <taxon>Tracheophyta</taxon>
        <taxon>Spermatophyta</taxon>
        <taxon>Magnoliopsida</taxon>
        <taxon>eudicotyledons</taxon>
        <taxon>Gunneridae</taxon>
        <taxon>Pentapetalae</taxon>
        <taxon>asterids</taxon>
        <taxon>lamiids</taxon>
        <taxon>Lamiales</taxon>
        <taxon>Oleaceae</taxon>
        <taxon>Forsythieae</taxon>
        <taxon>Forsythia</taxon>
    </lineage>
</organism>
<proteinExistence type="predicted"/>